<protein>
    <submittedName>
        <fullName evidence="2">Uncharacterized protein</fullName>
    </submittedName>
</protein>
<evidence type="ECO:0000256" key="1">
    <source>
        <dbReference type="SAM" id="Coils"/>
    </source>
</evidence>
<proteinExistence type="predicted"/>
<accession>A0A8B6E2M2</accession>
<feature type="coiled-coil region" evidence="1">
    <location>
        <begin position="93"/>
        <end position="131"/>
    </location>
</feature>
<organism evidence="2 3">
    <name type="scientific">Mytilus galloprovincialis</name>
    <name type="common">Mediterranean mussel</name>
    <dbReference type="NCBI Taxonomy" id="29158"/>
    <lineage>
        <taxon>Eukaryota</taxon>
        <taxon>Metazoa</taxon>
        <taxon>Spiralia</taxon>
        <taxon>Lophotrochozoa</taxon>
        <taxon>Mollusca</taxon>
        <taxon>Bivalvia</taxon>
        <taxon>Autobranchia</taxon>
        <taxon>Pteriomorphia</taxon>
        <taxon>Mytilida</taxon>
        <taxon>Mytiloidea</taxon>
        <taxon>Mytilidae</taxon>
        <taxon>Mytilinae</taxon>
        <taxon>Mytilus</taxon>
    </lineage>
</organism>
<evidence type="ECO:0000313" key="2">
    <source>
        <dbReference type="EMBL" id="VDI27761.1"/>
    </source>
</evidence>
<dbReference type="AlphaFoldDB" id="A0A8B6E2M2"/>
<name>A0A8B6E2M2_MYTGA</name>
<dbReference type="Proteomes" id="UP000596742">
    <property type="component" value="Unassembled WGS sequence"/>
</dbReference>
<dbReference type="EMBL" id="UYJE01004402">
    <property type="protein sequence ID" value="VDI27761.1"/>
    <property type="molecule type" value="Genomic_DNA"/>
</dbReference>
<keyword evidence="1" id="KW-0175">Coiled coil</keyword>
<reference evidence="2" key="1">
    <citation type="submission" date="2018-11" db="EMBL/GenBank/DDBJ databases">
        <authorList>
            <person name="Alioto T."/>
            <person name="Alioto T."/>
        </authorList>
    </citation>
    <scope>NUCLEOTIDE SEQUENCE</scope>
</reference>
<comment type="caution">
    <text evidence="2">The sequence shown here is derived from an EMBL/GenBank/DDBJ whole genome shotgun (WGS) entry which is preliminary data.</text>
</comment>
<evidence type="ECO:0000313" key="3">
    <source>
        <dbReference type="Proteomes" id="UP000596742"/>
    </source>
</evidence>
<gene>
    <name evidence="2" type="ORF">MGAL_10B050728</name>
</gene>
<keyword evidence="3" id="KW-1185">Reference proteome</keyword>
<sequence>MNVDEIDKRAKALQDKIFTEYHLLLPNAAKLALTYAKKFNNHFNYETRSLEFDDGKTFVYPTALDLNELMGHSSLSTSLVADVEEDFRRKRLAEAEKRDVKNLKRRLLYAEKKAEKQAEKEKKKKDDEAAEFLKGIAMKQLSKGIVPDEAIIPDEVKRSFMVVNKMFWEKFMVEKYSLTLASSLVDQFEREAAVEKTSPGPNYYAKRIKEEDVY</sequence>